<dbReference type="PRINTS" id="PR00038">
    <property type="entry name" value="HTHLUXR"/>
</dbReference>
<keyword evidence="6" id="KW-1185">Reference proteome</keyword>
<dbReference type="Proteomes" id="UP000289856">
    <property type="component" value="Chromosome"/>
</dbReference>
<dbReference type="GO" id="GO:0003677">
    <property type="term" value="F:DNA binding"/>
    <property type="evidence" value="ECO:0007669"/>
    <property type="project" value="UniProtKB-KW"/>
</dbReference>
<dbReference type="PANTHER" id="PTHR44688:SF16">
    <property type="entry name" value="DNA-BINDING TRANSCRIPTIONAL ACTIVATOR DEVR_DOSR"/>
    <property type="match status" value="1"/>
</dbReference>
<evidence type="ECO:0000259" key="4">
    <source>
        <dbReference type="PROSITE" id="PS50043"/>
    </source>
</evidence>
<dbReference type="PANTHER" id="PTHR44688">
    <property type="entry name" value="DNA-BINDING TRANSCRIPTIONAL ACTIVATOR DEVR_DOSR"/>
    <property type="match status" value="1"/>
</dbReference>
<dbReference type="GO" id="GO:0006355">
    <property type="term" value="P:regulation of DNA-templated transcription"/>
    <property type="evidence" value="ECO:0007669"/>
    <property type="project" value="InterPro"/>
</dbReference>
<dbReference type="AlphaFoldDB" id="A0A3T1CYI8"/>
<dbReference type="SMART" id="SM00421">
    <property type="entry name" value="HTH_LUXR"/>
    <property type="match status" value="1"/>
</dbReference>
<evidence type="ECO:0000256" key="3">
    <source>
        <dbReference type="ARBA" id="ARBA00023163"/>
    </source>
</evidence>
<dbReference type="EMBL" id="AP019400">
    <property type="protein sequence ID" value="BBI30894.1"/>
    <property type="molecule type" value="Genomic_DNA"/>
</dbReference>
<dbReference type="InterPro" id="IPR016032">
    <property type="entry name" value="Sig_transdc_resp-reg_C-effctor"/>
</dbReference>
<dbReference type="InterPro" id="IPR036388">
    <property type="entry name" value="WH-like_DNA-bd_sf"/>
</dbReference>
<evidence type="ECO:0000256" key="1">
    <source>
        <dbReference type="ARBA" id="ARBA00023015"/>
    </source>
</evidence>
<keyword evidence="2" id="KW-0238">DNA-binding</keyword>
<proteinExistence type="predicted"/>
<dbReference type="KEGG" id="cohn:KCTCHS21_02930"/>
<protein>
    <recommendedName>
        <fullName evidence="4">HTH luxR-type domain-containing protein</fullName>
    </recommendedName>
</protein>
<evidence type="ECO:0000313" key="5">
    <source>
        <dbReference type="EMBL" id="BBI30894.1"/>
    </source>
</evidence>
<accession>A0A3T1CYI8</accession>
<name>A0A3T1CYI8_9BACL</name>
<gene>
    <name evidence="5" type="ORF">KCTCHS21_02930</name>
</gene>
<dbReference type="CDD" id="cd06170">
    <property type="entry name" value="LuxR_C_like"/>
    <property type="match status" value="1"/>
</dbReference>
<keyword evidence="1" id="KW-0805">Transcription regulation</keyword>
<reference evidence="5 6" key="1">
    <citation type="submission" date="2019-01" db="EMBL/GenBank/DDBJ databases">
        <title>Complete genome sequence of Cohnella hallensis HS21 isolated from Korean fir (Abies koreana) rhizospheric soil.</title>
        <authorList>
            <person name="Jiang L."/>
            <person name="Kang S.W."/>
            <person name="Kim S."/>
            <person name="Jung J."/>
            <person name="Kim C.Y."/>
            <person name="Kim D.H."/>
            <person name="Kim S.W."/>
            <person name="Lee J."/>
        </authorList>
    </citation>
    <scope>NUCLEOTIDE SEQUENCE [LARGE SCALE GENOMIC DNA]</scope>
    <source>
        <strain evidence="5 6">HS21</strain>
    </source>
</reference>
<dbReference type="PROSITE" id="PS50043">
    <property type="entry name" value="HTH_LUXR_2"/>
    <property type="match status" value="1"/>
</dbReference>
<dbReference type="PROSITE" id="PS00622">
    <property type="entry name" value="HTH_LUXR_1"/>
    <property type="match status" value="1"/>
</dbReference>
<dbReference type="Pfam" id="PF00196">
    <property type="entry name" value="GerE"/>
    <property type="match status" value="1"/>
</dbReference>
<keyword evidence="3" id="KW-0804">Transcription</keyword>
<organism evidence="5 6">
    <name type="scientific">Cohnella abietis</name>
    <dbReference type="NCBI Taxonomy" id="2507935"/>
    <lineage>
        <taxon>Bacteria</taxon>
        <taxon>Bacillati</taxon>
        <taxon>Bacillota</taxon>
        <taxon>Bacilli</taxon>
        <taxon>Bacillales</taxon>
        <taxon>Paenibacillaceae</taxon>
        <taxon>Cohnella</taxon>
    </lineage>
</organism>
<dbReference type="SUPFAM" id="SSF46894">
    <property type="entry name" value="C-terminal effector domain of the bipartite response regulators"/>
    <property type="match status" value="1"/>
</dbReference>
<evidence type="ECO:0000313" key="6">
    <source>
        <dbReference type="Proteomes" id="UP000289856"/>
    </source>
</evidence>
<dbReference type="Gene3D" id="1.10.10.10">
    <property type="entry name" value="Winged helix-like DNA-binding domain superfamily/Winged helix DNA-binding domain"/>
    <property type="match status" value="1"/>
</dbReference>
<sequence>MSLALLASTTISQVENVPHAADNDVLFEHIVRTWLREVPDSEMRELVESAAVARYFNQELLSILLGKPVQTEQFQQLASFSFVQRIDRGWLLHELLREAIANDLRLRMPERYNQLWKRCVLYYSNKLKQSARKKSVSWENAEFLYYIGNQFVQFLLKGHWISYSVEPLSQSNWMEAEQYIERRRLTVKAAQIIFVNQDTHTQESYLLTEHESLQVLNQIRFKELYELDTSCLKLIRNAKGDINGIIEIIPINERTMDYLLTEPLSSPYFNALSETVRQDLMVTENRKSGFFVKTLDVFDFSDIAMMHASLTTLINHILTTGYIVAAPISNPISHAICTSLGLDKVEGIFHREYDGITPTSYYFLDTRGNKVLNYVNKMIASFGLQEDDEKKESTLDELTQREKEVVERLLMGRSNLEVAMDLVISEATVKKHISNIFQKLDVKSRSQLIHKVSRPSTLQ</sequence>
<evidence type="ECO:0000256" key="2">
    <source>
        <dbReference type="ARBA" id="ARBA00023125"/>
    </source>
</evidence>
<feature type="domain" description="HTH luxR-type" evidence="4">
    <location>
        <begin position="391"/>
        <end position="456"/>
    </location>
</feature>
<dbReference type="InterPro" id="IPR000792">
    <property type="entry name" value="Tscrpt_reg_LuxR_C"/>
</dbReference>